<evidence type="ECO:0000313" key="2">
    <source>
        <dbReference type="EMBL" id="MCD7466965.1"/>
    </source>
</evidence>
<name>A0ABS8T7H9_DATST</name>
<organism evidence="2 3">
    <name type="scientific">Datura stramonium</name>
    <name type="common">Jimsonweed</name>
    <name type="synonym">Common thornapple</name>
    <dbReference type="NCBI Taxonomy" id="4076"/>
    <lineage>
        <taxon>Eukaryota</taxon>
        <taxon>Viridiplantae</taxon>
        <taxon>Streptophyta</taxon>
        <taxon>Embryophyta</taxon>
        <taxon>Tracheophyta</taxon>
        <taxon>Spermatophyta</taxon>
        <taxon>Magnoliopsida</taxon>
        <taxon>eudicotyledons</taxon>
        <taxon>Gunneridae</taxon>
        <taxon>Pentapetalae</taxon>
        <taxon>asterids</taxon>
        <taxon>lamiids</taxon>
        <taxon>Solanales</taxon>
        <taxon>Solanaceae</taxon>
        <taxon>Solanoideae</taxon>
        <taxon>Datureae</taxon>
        <taxon>Datura</taxon>
    </lineage>
</organism>
<evidence type="ECO:0000313" key="3">
    <source>
        <dbReference type="Proteomes" id="UP000823775"/>
    </source>
</evidence>
<gene>
    <name evidence="2" type="ORF">HAX54_004083</name>
</gene>
<dbReference type="EMBL" id="JACEIK010001184">
    <property type="protein sequence ID" value="MCD7466965.1"/>
    <property type="molecule type" value="Genomic_DNA"/>
</dbReference>
<dbReference type="Proteomes" id="UP000823775">
    <property type="component" value="Unassembled WGS sequence"/>
</dbReference>
<sequence length="189" mass="21539">MSQVIDNVYYVKDLKHNLLSISQMCDKGNSVLSTSAYCKVTSLKIGNLVLKGQIYKNVCKAYKFLNKRTNCMEESVHVIFDEQKSVDRVSTQEEIEKIGMAPTTNTEGEPGTQDKSTKHEHLDTSRMLDEQGTTPDFCHIMKLLKNQNPLLLRILKQKNLVHLLKQNSESNRPAAESIKVLTIRIWDTN</sequence>
<evidence type="ECO:0000256" key="1">
    <source>
        <dbReference type="SAM" id="MobiDB-lite"/>
    </source>
</evidence>
<reference evidence="2 3" key="1">
    <citation type="journal article" date="2021" name="BMC Genomics">
        <title>Datura genome reveals duplications of psychoactive alkaloid biosynthetic genes and high mutation rate following tissue culture.</title>
        <authorList>
            <person name="Rajewski A."/>
            <person name="Carter-House D."/>
            <person name="Stajich J."/>
            <person name="Litt A."/>
        </authorList>
    </citation>
    <scope>NUCLEOTIDE SEQUENCE [LARGE SCALE GENOMIC DNA]</scope>
    <source>
        <strain evidence="2">AR-01</strain>
    </source>
</reference>
<feature type="region of interest" description="Disordered" evidence="1">
    <location>
        <begin position="96"/>
        <end position="120"/>
    </location>
</feature>
<accession>A0ABS8T7H9</accession>
<proteinExistence type="predicted"/>
<comment type="caution">
    <text evidence="2">The sequence shown here is derived from an EMBL/GenBank/DDBJ whole genome shotgun (WGS) entry which is preliminary data.</text>
</comment>
<keyword evidence="3" id="KW-1185">Reference proteome</keyword>
<protein>
    <submittedName>
        <fullName evidence="2">Uncharacterized protein</fullName>
    </submittedName>
</protein>